<name>A0A0B4XBH1_9HYPH</name>
<dbReference type="InterPro" id="IPR003715">
    <property type="entry name" value="Poly_export_N"/>
</dbReference>
<organism evidence="6 7">
    <name type="scientific">Rhizobium gallicum bv. gallicum R602sp</name>
    <dbReference type="NCBI Taxonomy" id="1041138"/>
    <lineage>
        <taxon>Bacteria</taxon>
        <taxon>Pseudomonadati</taxon>
        <taxon>Pseudomonadota</taxon>
        <taxon>Alphaproteobacteria</taxon>
        <taxon>Hyphomicrobiales</taxon>
        <taxon>Rhizobiaceae</taxon>
        <taxon>Rhizobium/Agrobacterium group</taxon>
        <taxon>Rhizobium</taxon>
    </lineage>
</organism>
<feature type="coiled-coil region" evidence="2">
    <location>
        <begin position="260"/>
        <end position="287"/>
    </location>
</feature>
<dbReference type="HOGENOM" id="CLU_037300_1_0_5"/>
<dbReference type="GO" id="GO:0015159">
    <property type="term" value="F:polysaccharide transmembrane transporter activity"/>
    <property type="evidence" value="ECO:0007669"/>
    <property type="project" value="InterPro"/>
</dbReference>
<feature type="domain" description="Polysaccharide export protein N-terminal" evidence="3">
    <location>
        <begin position="43"/>
        <end position="128"/>
    </location>
</feature>
<evidence type="ECO:0000313" key="7">
    <source>
        <dbReference type="Proteomes" id="UP000031368"/>
    </source>
</evidence>
<evidence type="ECO:0000259" key="3">
    <source>
        <dbReference type="Pfam" id="PF02563"/>
    </source>
</evidence>
<dbReference type="InterPro" id="IPR049712">
    <property type="entry name" value="Poly_export"/>
</dbReference>
<evidence type="ECO:0000313" key="6">
    <source>
        <dbReference type="EMBL" id="AJD45364.1"/>
    </source>
</evidence>
<dbReference type="EMBL" id="CP006880">
    <property type="protein sequence ID" value="AJD45364.1"/>
    <property type="molecule type" value="Genomic_DNA"/>
</dbReference>
<dbReference type="Proteomes" id="UP000031368">
    <property type="component" value="Plasmid pRgalR602c"/>
</dbReference>
<gene>
    <name evidence="6" type="primary">exoF-2</name>
    <name evidence="6" type="ORF">RGR602_PC01337</name>
</gene>
<feature type="domain" description="AprE-like long alpha-helical hairpin" evidence="5">
    <location>
        <begin position="183"/>
        <end position="363"/>
    </location>
</feature>
<keyword evidence="6" id="KW-0614">Plasmid</keyword>
<dbReference type="PANTHER" id="PTHR33619">
    <property type="entry name" value="POLYSACCHARIDE EXPORT PROTEIN GFCE-RELATED"/>
    <property type="match status" value="1"/>
</dbReference>
<dbReference type="RefSeq" id="WP_052451805.1">
    <property type="nucleotide sequence ID" value="NZ_CP006880.1"/>
</dbReference>
<dbReference type="Pfam" id="PF02563">
    <property type="entry name" value="Poly_export"/>
    <property type="match status" value="1"/>
</dbReference>
<keyword evidence="2" id="KW-0175">Coiled coil</keyword>
<dbReference type="Gene3D" id="3.10.560.10">
    <property type="entry name" value="Outer membrane lipoprotein wza domain like"/>
    <property type="match status" value="1"/>
</dbReference>
<dbReference type="Pfam" id="PF10531">
    <property type="entry name" value="SLBB"/>
    <property type="match status" value="1"/>
</dbReference>
<keyword evidence="1" id="KW-0732">Signal</keyword>
<evidence type="ECO:0000256" key="1">
    <source>
        <dbReference type="ARBA" id="ARBA00022729"/>
    </source>
</evidence>
<dbReference type="Pfam" id="PF25994">
    <property type="entry name" value="HH_AprE"/>
    <property type="match status" value="1"/>
</dbReference>
<reference evidence="6 7" key="1">
    <citation type="submission" date="2013-11" db="EMBL/GenBank/DDBJ databases">
        <title>Complete genome sequence of Rhizobium gallicum bv. gallicum R602.</title>
        <authorList>
            <person name="Bustos P."/>
            <person name="Santamaria R.I."/>
            <person name="Lozano L."/>
            <person name="Acosta J.L."/>
            <person name="Ormeno-Orrillo E."/>
            <person name="Rogel M.A."/>
            <person name="Romero D."/>
            <person name="Cevallos M.A."/>
            <person name="Martinez-Romero E."/>
            <person name="Gonzalez V."/>
        </authorList>
    </citation>
    <scope>NUCLEOTIDE SEQUENCE [LARGE SCALE GENOMIC DNA]</scope>
    <source>
        <strain evidence="6 7">R602</strain>
        <plasmid evidence="6 7">pRgalR602c</plasmid>
    </source>
</reference>
<keyword evidence="7" id="KW-1185">Reference proteome</keyword>
<accession>A0A0B4XBH1</accession>
<protein>
    <submittedName>
        <fullName evidence="6">Exopolysaccharide biosynthesis/export protein ExoF 2</fullName>
    </submittedName>
</protein>
<dbReference type="PANTHER" id="PTHR33619:SF3">
    <property type="entry name" value="POLYSACCHARIDE EXPORT PROTEIN GFCE-RELATED"/>
    <property type="match status" value="1"/>
</dbReference>
<proteinExistence type="predicted"/>
<evidence type="ECO:0000259" key="5">
    <source>
        <dbReference type="Pfam" id="PF25994"/>
    </source>
</evidence>
<evidence type="ECO:0000259" key="4">
    <source>
        <dbReference type="Pfam" id="PF10531"/>
    </source>
</evidence>
<dbReference type="Gene3D" id="3.30.1950.10">
    <property type="entry name" value="wza like domain"/>
    <property type="match status" value="1"/>
</dbReference>
<feature type="domain" description="Soluble ligand binding" evidence="4">
    <location>
        <begin position="134"/>
        <end position="167"/>
    </location>
</feature>
<dbReference type="InterPro" id="IPR019554">
    <property type="entry name" value="Soluble_ligand-bd"/>
</dbReference>
<sequence length="429" mass="47178">MRLVRQLSPAARNAIYALPRLCRATLGAVVLLVQPALLSPAHADPYKLGIMDKLSVRVVEWQTAEGQFREWPGITGEYIVGPNGDLALPFAGELNAVGRSTSEVAREIARNLQERFGLPNPPEASVEILEFRPIFVAGEVHTPGKYPYDPEMTVLKAISLAGGMRRGLNEGQRFERDFINARGSHEVLVAERARLMAKKARLASEEAGEEKIAVPQDLAAIPQARTLIEDETAIMETNRNAFDLRLKGLDELQTLYGNEITSLSKKVDNQTRQVDLYKRELQKTAKLVDQGLAVSSRALGLETTLADTQSNLLDLDAATLRAKQEMNKAALDTIDLKNERKSKIALDMQETKSQLDENALQLQMYRQLMAEALVNAPTASQLTGSDAARLISYSIVRTVASKIQEIPATETTPVQPGDLVKVSVTNEKS</sequence>
<dbReference type="KEGG" id="rga:RGR602_PC01337"/>
<dbReference type="AlphaFoldDB" id="A0A0B4XBH1"/>
<geneLocation type="plasmid" evidence="6 7">
    <name>pRgalR602c</name>
</geneLocation>
<evidence type="ECO:0000256" key="2">
    <source>
        <dbReference type="SAM" id="Coils"/>
    </source>
</evidence>
<dbReference type="InterPro" id="IPR058781">
    <property type="entry name" value="HH_AprE-like"/>
</dbReference>